<comment type="caution">
    <text evidence="5">The sequence shown here is derived from an EMBL/GenBank/DDBJ whole genome shotgun (WGS) entry which is preliminary data.</text>
</comment>
<keyword evidence="1 2" id="KW-0694">RNA-binding</keyword>
<sequence length="192" mass="21467">MSQEQVTQEKEASQPVRRGSTTRVPETEEEKAERLARQQEIDSRSIYVGNVEYQSTPEQLEEFFHIVGIIERVTILFDKFSGLPKGYAYVEFEKLDSVQKAVDELHGKQFRGREIKVVPKRTNLPGFRKRGRGGRGRGGSRRGDGGGDRGGYRGGDRGGRKQPQPQDDASNGLVEEKNAVNDSNETAKETAI</sequence>
<proteinExistence type="predicted"/>
<dbReference type="PANTHER" id="PTHR23236">
    <property type="entry name" value="EUKARYOTIC TRANSLATION INITIATION FACTOR 4B/4H"/>
    <property type="match status" value="1"/>
</dbReference>
<accession>A0AAI9WWY5</accession>
<evidence type="ECO:0000256" key="3">
    <source>
        <dbReference type="SAM" id="MobiDB-lite"/>
    </source>
</evidence>
<dbReference type="PROSITE" id="PS50102">
    <property type="entry name" value="RRM"/>
    <property type="match status" value="1"/>
</dbReference>
<evidence type="ECO:0000313" key="5">
    <source>
        <dbReference type="EMBL" id="KAI3403429.1"/>
    </source>
</evidence>
<dbReference type="EMBL" id="JAHUZD010000126">
    <property type="protein sequence ID" value="KAI3403429.1"/>
    <property type="molecule type" value="Genomic_DNA"/>
</dbReference>
<organism evidence="5 6">
    <name type="scientific">Candida oxycetoniae</name>
    <dbReference type="NCBI Taxonomy" id="497107"/>
    <lineage>
        <taxon>Eukaryota</taxon>
        <taxon>Fungi</taxon>
        <taxon>Dikarya</taxon>
        <taxon>Ascomycota</taxon>
        <taxon>Saccharomycotina</taxon>
        <taxon>Pichiomycetes</taxon>
        <taxon>Debaryomycetaceae</taxon>
        <taxon>Candida/Lodderomyces clade</taxon>
        <taxon>Candida</taxon>
    </lineage>
</organism>
<evidence type="ECO:0000259" key="4">
    <source>
        <dbReference type="PROSITE" id="PS50102"/>
    </source>
</evidence>
<evidence type="ECO:0000313" key="6">
    <source>
        <dbReference type="Proteomes" id="UP001202479"/>
    </source>
</evidence>
<dbReference type="GeneID" id="73381328"/>
<gene>
    <name evidence="5" type="ORF">KGF56_003713</name>
</gene>
<dbReference type="Proteomes" id="UP001202479">
    <property type="component" value="Unassembled WGS sequence"/>
</dbReference>
<feature type="compositionally biased region" description="Basic residues" evidence="3">
    <location>
        <begin position="127"/>
        <end position="140"/>
    </location>
</feature>
<keyword evidence="6" id="KW-1185">Reference proteome</keyword>
<feature type="domain" description="RRM" evidence="4">
    <location>
        <begin position="44"/>
        <end position="122"/>
    </location>
</feature>
<feature type="compositionally biased region" description="Basic and acidic residues" evidence="3">
    <location>
        <begin position="141"/>
        <end position="159"/>
    </location>
</feature>
<dbReference type="GO" id="GO:0008143">
    <property type="term" value="F:poly(A) binding"/>
    <property type="evidence" value="ECO:0007669"/>
    <property type="project" value="TreeGrafter"/>
</dbReference>
<dbReference type="InterPro" id="IPR035979">
    <property type="entry name" value="RBD_domain_sf"/>
</dbReference>
<dbReference type="InterPro" id="IPR003954">
    <property type="entry name" value="RRM_euk-type"/>
</dbReference>
<dbReference type="RefSeq" id="XP_049179176.1">
    <property type="nucleotide sequence ID" value="XM_049325074.1"/>
</dbReference>
<dbReference type="InterPro" id="IPR000504">
    <property type="entry name" value="RRM_dom"/>
</dbReference>
<reference evidence="5" key="1">
    <citation type="journal article" date="2022" name="DNA Res.">
        <title>Genome analysis of five recently described species of the CUG-Ser clade uncovers Candida theae as a new hybrid lineage with pathogenic potential in the Candida parapsilosis species complex.</title>
        <authorList>
            <person name="Mixao V."/>
            <person name="Del Olmo V."/>
            <person name="Hegedusova E."/>
            <person name="Saus E."/>
            <person name="Pryszcz L."/>
            <person name="Cillingova A."/>
            <person name="Nosek J."/>
            <person name="Gabaldon T."/>
        </authorList>
    </citation>
    <scope>NUCLEOTIDE SEQUENCE</scope>
    <source>
        <strain evidence="5">CBS 10844</strain>
    </source>
</reference>
<dbReference type="AlphaFoldDB" id="A0AAI9WWY5"/>
<evidence type="ECO:0000256" key="1">
    <source>
        <dbReference type="ARBA" id="ARBA00022884"/>
    </source>
</evidence>
<evidence type="ECO:0000256" key="2">
    <source>
        <dbReference type="PROSITE-ProRule" id="PRU00176"/>
    </source>
</evidence>
<protein>
    <recommendedName>
        <fullName evidence="4">RRM domain-containing protein</fullName>
    </recommendedName>
</protein>
<feature type="region of interest" description="Disordered" evidence="3">
    <location>
        <begin position="1"/>
        <end position="37"/>
    </location>
</feature>
<dbReference type="SMART" id="SM00360">
    <property type="entry name" value="RRM"/>
    <property type="match status" value="1"/>
</dbReference>
<dbReference type="SUPFAM" id="SSF54928">
    <property type="entry name" value="RNA-binding domain, RBD"/>
    <property type="match status" value="1"/>
</dbReference>
<feature type="compositionally biased region" description="Basic and acidic residues" evidence="3">
    <location>
        <begin position="174"/>
        <end position="192"/>
    </location>
</feature>
<dbReference type="Gene3D" id="3.30.70.330">
    <property type="match status" value="1"/>
</dbReference>
<dbReference type="PANTHER" id="PTHR23236:SF12">
    <property type="entry name" value="EUKARYOTIC INITIATION FACTOR 4B-RELATED"/>
    <property type="match status" value="1"/>
</dbReference>
<feature type="region of interest" description="Disordered" evidence="3">
    <location>
        <begin position="119"/>
        <end position="192"/>
    </location>
</feature>
<name>A0AAI9WWY5_9ASCO</name>
<dbReference type="GO" id="GO:0005737">
    <property type="term" value="C:cytoplasm"/>
    <property type="evidence" value="ECO:0007669"/>
    <property type="project" value="TreeGrafter"/>
</dbReference>
<dbReference type="InterPro" id="IPR012677">
    <property type="entry name" value="Nucleotide-bd_a/b_plait_sf"/>
</dbReference>
<dbReference type="Pfam" id="PF00076">
    <property type="entry name" value="RRM_1"/>
    <property type="match status" value="1"/>
</dbReference>
<dbReference type="SMART" id="SM00361">
    <property type="entry name" value="RRM_1"/>
    <property type="match status" value="1"/>
</dbReference>